<evidence type="ECO:0000256" key="4">
    <source>
        <dbReference type="SAM" id="MobiDB-lite"/>
    </source>
</evidence>
<dbReference type="Gene3D" id="3.30.1430.10">
    <property type="match status" value="1"/>
</dbReference>
<proteinExistence type="inferred from homology"/>
<dbReference type="Pfam" id="PF00297">
    <property type="entry name" value="Ribosomal_L3"/>
    <property type="match status" value="2"/>
</dbReference>
<dbReference type="eggNOG" id="KOG0746">
    <property type="taxonomic scope" value="Eukaryota"/>
</dbReference>
<dbReference type="InterPro" id="IPR044892">
    <property type="entry name" value="Ribosomal_L3_dom_3_arc_sf"/>
</dbReference>
<dbReference type="Proteomes" id="UP000011750">
    <property type="component" value="Chromosome A09"/>
</dbReference>
<reference evidence="5 6" key="1">
    <citation type="journal article" date="2011" name="Nat. Genet.">
        <title>The genome of the mesopolyploid crop species Brassica rapa.</title>
        <authorList>
            <consortium name="Brassica rapa Genome Sequencing Project Consortium"/>
            <person name="Wang X."/>
            <person name="Wang H."/>
            <person name="Wang J."/>
            <person name="Sun R."/>
            <person name="Wu J."/>
            <person name="Liu S."/>
            <person name="Bai Y."/>
            <person name="Mun J.H."/>
            <person name="Bancroft I."/>
            <person name="Cheng F."/>
            <person name="Huang S."/>
            <person name="Li X."/>
            <person name="Hua W."/>
            <person name="Wang J."/>
            <person name="Wang X."/>
            <person name="Freeling M."/>
            <person name="Pires J.C."/>
            <person name="Paterson A.H."/>
            <person name="Chalhoub B."/>
            <person name="Wang B."/>
            <person name="Hayward A."/>
            <person name="Sharpe A.G."/>
            <person name="Park B.S."/>
            <person name="Weisshaar B."/>
            <person name="Liu B."/>
            <person name="Li B."/>
            <person name="Liu B."/>
            <person name="Tong C."/>
            <person name="Song C."/>
            <person name="Duran C."/>
            <person name="Peng C."/>
            <person name="Geng C."/>
            <person name="Koh C."/>
            <person name="Lin C."/>
            <person name="Edwards D."/>
            <person name="Mu D."/>
            <person name="Shen D."/>
            <person name="Soumpourou E."/>
            <person name="Li F."/>
            <person name="Fraser F."/>
            <person name="Conant G."/>
            <person name="Lassalle G."/>
            <person name="King G.J."/>
            <person name="Bonnema G."/>
            <person name="Tang H."/>
            <person name="Wang H."/>
            <person name="Belcram H."/>
            <person name="Zhou H."/>
            <person name="Hirakawa H."/>
            <person name="Abe H."/>
            <person name="Guo H."/>
            <person name="Wang H."/>
            <person name="Jin H."/>
            <person name="Parkin I.A."/>
            <person name="Batley J."/>
            <person name="Kim J.S."/>
            <person name="Just J."/>
            <person name="Li J."/>
            <person name="Xu J."/>
            <person name="Deng J."/>
            <person name="Kim J.A."/>
            <person name="Li J."/>
            <person name="Yu J."/>
            <person name="Meng J."/>
            <person name="Wang J."/>
            <person name="Min J."/>
            <person name="Poulain J."/>
            <person name="Wang J."/>
            <person name="Hatakeyama K."/>
            <person name="Wu K."/>
            <person name="Wang L."/>
            <person name="Fang L."/>
            <person name="Trick M."/>
            <person name="Links M.G."/>
            <person name="Zhao M."/>
            <person name="Jin M."/>
            <person name="Ramchiary N."/>
            <person name="Drou N."/>
            <person name="Berkman P.J."/>
            <person name="Cai Q."/>
            <person name="Huang Q."/>
            <person name="Li R."/>
            <person name="Tabata S."/>
            <person name="Cheng S."/>
            <person name="Zhang S."/>
            <person name="Zhang S."/>
            <person name="Huang S."/>
            <person name="Sato S."/>
            <person name="Sun S."/>
            <person name="Kwon S.J."/>
            <person name="Choi S.R."/>
            <person name="Lee T.H."/>
            <person name="Fan W."/>
            <person name="Zhao X."/>
            <person name="Tan X."/>
            <person name="Xu X."/>
            <person name="Wang Y."/>
            <person name="Qiu Y."/>
            <person name="Yin Y."/>
            <person name="Li Y."/>
            <person name="Du Y."/>
            <person name="Liao Y."/>
            <person name="Lim Y."/>
            <person name="Narusaka Y."/>
            <person name="Wang Y."/>
            <person name="Wang Z."/>
            <person name="Li Z."/>
            <person name="Wang Z."/>
            <person name="Xiong Z."/>
            <person name="Zhang Z."/>
        </authorList>
    </citation>
    <scope>NUCLEOTIDE SEQUENCE [LARGE SCALE GENOMIC DNA]</scope>
    <source>
        <strain evidence="5 6">cv. Chiifu-401-42</strain>
    </source>
</reference>
<accession>M4EGS2</accession>
<dbReference type="EnsemblPlants" id="Bra027986.1">
    <property type="protein sequence ID" value="Bra027986.1-P"/>
    <property type="gene ID" value="Bra027986"/>
</dbReference>
<dbReference type="SUPFAM" id="SSF50447">
    <property type="entry name" value="Translation proteins"/>
    <property type="match status" value="1"/>
</dbReference>
<evidence type="ECO:0000256" key="1">
    <source>
        <dbReference type="ARBA" id="ARBA00006540"/>
    </source>
</evidence>
<evidence type="ECO:0000313" key="6">
    <source>
        <dbReference type="Proteomes" id="UP000011750"/>
    </source>
</evidence>
<dbReference type="OMA" id="QRTEYNK"/>
<dbReference type="Gramene" id="Bra027986.1">
    <property type="protein sequence ID" value="Bra027986.1-P"/>
    <property type="gene ID" value="Bra027986"/>
</dbReference>
<evidence type="ECO:0000256" key="2">
    <source>
        <dbReference type="ARBA" id="ARBA00022980"/>
    </source>
</evidence>
<organism evidence="5 6">
    <name type="scientific">Brassica campestris</name>
    <name type="common">Field mustard</name>
    <dbReference type="NCBI Taxonomy" id="3711"/>
    <lineage>
        <taxon>Eukaryota</taxon>
        <taxon>Viridiplantae</taxon>
        <taxon>Streptophyta</taxon>
        <taxon>Embryophyta</taxon>
        <taxon>Tracheophyta</taxon>
        <taxon>Spermatophyta</taxon>
        <taxon>Magnoliopsida</taxon>
        <taxon>eudicotyledons</taxon>
        <taxon>Gunneridae</taxon>
        <taxon>Pentapetalae</taxon>
        <taxon>rosids</taxon>
        <taxon>malvids</taxon>
        <taxon>Brassicales</taxon>
        <taxon>Brassicaceae</taxon>
        <taxon>Brassiceae</taxon>
        <taxon>Brassica</taxon>
    </lineage>
</organism>
<dbReference type="FunFam" id="3.30.1430.10:FF:000001">
    <property type="entry name" value="60S ribosomal protein L3"/>
    <property type="match status" value="1"/>
</dbReference>
<dbReference type="FunFam" id="2.40.30.10:FF:000351">
    <property type="entry name" value="Ribosomal protein L3"/>
    <property type="match status" value="1"/>
</dbReference>
<evidence type="ECO:0000313" key="5">
    <source>
        <dbReference type="EnsemblPlants" id="Bra027986.1-P"/>
    </source>
</evidence>
<dbReference type="GO" id="GO:0022625">
    <property type="term" value="C:cytosolic large ribosomal subunit"/>
    <property type="evidence" value="ECO:0000318"/>
    <property type="project" value="GO_Central"/>
</dbReference>
<dbReference type="GO" id="GO:0003723">
    <property type="term" value="F:RNA binding"/>
    <property type="evidence" value="ECO:0000318"/>
    <property type="project" value="GO_Central"/>
</dbReference>
<feature type="region of interest" description="Disordered" evidence="4">
    <location>
        <begin position="1"/>
        <end position="34"/>
    </location>
</feature>
<dbReference type="Gene3D" id="4.10.960.10">
    <property type="entry name" value="Ribosomal protein L3, domain 3"/>
    <property type="match status" value="1"/>
</dbReference>
<evidence type="ECO:0000256" key="3">
    <source>
        <dbReference type="ARBA" id="ARBA00023274"/>
    </source>
</evidence>
<dbReference type="AlphaFoldDB" id="M4EGS2"/>
<comment type="similarity">
    <text evidence="1">Belongs to the universal ribosomal protein uL3 family.</text>
</comment>
<dbReference type="InParanoid" id="M4EGS2"/>
<protein>
    <recommendedName>
        <fullName evidence="7">Ribosomal protein L3</fullName>
    </recommendedName>
</protein>
<sequence>MSHRKFEHPRHGSLGFLPRKRANRHRGKVKAFPKDDQTKPCKFTAFMGYKAGMTHIVRDVEKPGSKLHKKETCEAVTIIETPAMVVVGVVAYVKTPRGLRSLNTVWAQHLSEEVRRRFYKNWAKSKKKAFTGYAKQYETEEGKKSIQSQLEKMKKYGTVIRVLAHTQIRKMKGLKQKKAHMMEIQINGGTIAQKVDFAYSFFEKQIPIDAVFQKDEMIDVMWHPARVSYTVARAGQNGYHHRTELNKKIYRLGKVGQETHTAMTEYDRTEKDVTPMGGFAHYGVVKDDYLMIKGCCMGPKKRVVTLRQSLLTQTSRLAMEQINLKFIGTSSKMGHGKFQTTQEKNKFYGRASAKA</sequence>
<dbReference type="FunFam" id="2.40.30.10:FF:000079">
    <property type="entry name" value="60S ribosomal protein L3"/>
    <property type="match status" value="1"/>
</dbReference>
<dbReference type="InterPro" id="IPR045077">
    <property type="entry name" value="L3_arc_euk"/>
</dbReference>
<dbReference type="Gene3D" id="2.40.30.10">
    <property type="entry name" value="Translation factors"/>
    <property type="match status" value="1"/>
</dbReference>
<name>M4EGS2_BRACM</name>
<keyword evidence="2" id="KW-0689">Ribosomal protein</keyword>
<dbReference type="GO" id="GO:0006412">
    <property type="term" value="P:translation"/>
    <property type="evidence" value="ECO:0000318"/>
    <property type="project" value="GO_Central"/>
</dbReference>
<dbReference type="InterPro" id="IPR009000">
    <property type="entry name" value="Transl_B-barrel_sf"/>
</dbReference>
<dbReference type="InterPro" id="IPR000597">
    <property type="entry name" value="Ribosomal_uL3"/>
</dbReference>
<dbReference type="GO" id="GO:0003735">
    <property type="term" value="F:structural constituent of ribosome"/>
    <property type="evidence" value="ECO:0000318"/>
    <property type="project" value="GO_Central"/>
</dbReference>
<dbReference type="HOGENOM" id="CLU_033361_2_1_1"/>
<dbReference type="STRING" id="51351.M4EGS2"/>
<keyword evidence="6" id="KW-1185">Reference proteome</keyword>
<reference evidence="5" key="3">
    <citation type="submission" date="2023-03" db="UniProtKB">
        <authorList>
            <consortium name="EnsemblPlants"/>
        </authorList>
    </citation>
    <scope>IDENTIFICATION</scope>
    <source>
        <strain evidence="5">cv. Chiifu-401-42</strain>
    </source>
</reference>
<keyword evidence="3" id="KW-0687">Ribonucleoprotein</keyword>
<dbReference type="PANTHER" id="PTHR11363">
    <property type="entry name" value="60S RIBOSOMAL PROTEIN L3-RELATED"/>
    <property type="match status" value="1"/>
</dbReference>
<feature type="compositionally biased region" description="Basic residues" evidence="4">
    <location>
        <begin position="18"/>
        <end position="31"/>
    </location>
</feature>
<dbReference type="PANTHER" id="PTHR11363:SF5">
    <property type="entry name" value="LARGE RIBOSOMAL SUBUNIT PROTEIN UL3"/>
    <property type="match status" value="1"/>
</dbReference>
<evidence type="ECO:0008006" key="7">
    <source>
        <dbReference type="Google" id="ProtNLM"/>
    </source>
</evidence>
<reference evidence="5 6" key="2">
    <citation type="journal article" date="2018" name="Hortic Res">
        <title>Improved Brassica rapa reference genome by single-molecule sequencing and chromosome conformation capture technologies.</title>
        <authorList>
            <person name="Zhang L."/>
            <person name="Cai X."/>
            <person name="Wu J."/>
            <person name="Liu M."/>
            <person name="Grob S."/>
            <person name="Cheng F."/>
            <person name="Liang J."/>
            <person name="Cai C."/>
            <person name="Liu Z."/>
            <person name="Liu B."/>
            <person name="Wang F."/>
            <person name="Li S."/>
            <person name="Liu F."/>
            <person name="Li X."/>
            <person name="Cheng L."/>
            <person name="Yang W."/>
            <person name="Li M.H."/>
            <person name="Grossniklaus U."/>
            <person name="Zheng H."/>
            <person name="Wang X."/>
        </authorList>
    </citation>
    <scope>NUCLEOTIDE SEQUENCE [LARGE SCALE GENOMIC DNA]</scope>
    <source>
        <strain evidence="5 6">cv. Chiifu-401-42</strain>
    </source>
</reference>